<dbReference type="RefSeq" id="WP_225240404.1">
    <property type="nucleotide sequence ID" value="NZ_JAHYBX010000012.1"/>
</dbReference>
<dbReference type="Proteomes" id="UP001198602">
    <property type="component" value="Unassembled WGS sequence"/>
</dbReference>
<proteinExistence type="predicted"/>
<dbReference type="Gene3D" id="3.40.50.1820">
    <property type="entry name" value="alpha/beta hydrolase"/>
    <property type="match status" value="1"/>
</dbReference>
<reference evidence="1 2" key="1">
    <citation type="submission" date="2021-07" db="EMBL/GenBank/DDBJ databases">
        <title>Characterization of Violacein-producing bacteria and related species.</title>
        <authorList>
            <person name="Wilson H.S."/>
            <person name="De Leon M.E."/>
        </authorList>
    </citation>
    <scope>NUCLEOTIDE SEQUENCE [LARGE SCALE GENOMIC DNA]</scope>
    <source>
        <strain evidence="1 2">HSC-2F05</strain>
    </source>
</reference>
<name>A0ABS7YH45_9BURK</name>
<sequence length="535" mass="56409">MATPGSARQPRHAGTRSPWACTLLSTLLAALVTACGGGGGAPPPAPVVQPPIVALPGSYTDPVIYSGAPTAALAGAVERAATVQARITLDGRPLDYTATTGHLTAMDLQTGQPAASFFYVAYTAGTQPAAQRPVTFFYNGGPGSASLWLHLGSFGPRRLATSFPATTPPAVAGQLVDNQETLLDHSDPVFVDAIGTGYSQAVAPRTNAQFWGVDQDAAAFRDFVRRYLAVNNRQASPLYLFGESYGAPRTAVLANLLESAGVRVAGVMLQSAAMNYFSNCGMFNPGQASCEGYIPSYAAVSAYHQTGSLPDDFSSVLQRAREFAAGAYRNDVGAFLASGTPPAEATVAQLAAYTGLAAQTWRQDFSMVPGAYRARLLPGQMIGRYDARVRAPSGSALTVDGDPSLTVVGGAFIGSIRNYLENELRYTASTPYLGSNSVLSQWNFSHDGKALPDTIPDLAAALTLNPALKVIAMSGYHDLATPFYQTELDLARLGPGAGIQIRNYDSGHMSYLDDRVRRLQKADLRAFYNSVSVAP</sequence>
<dbReference type="Pfam" id="PF00450">
    <property type="entry name" value="Peptidase_S10"/>
    <property type="match status" value="1"/>
</dbReference>
<evidence type="ECO:0000313" key="1">
    <source>
        <dbReference type="EMBL" id="MCA1858246.1"/>
    </source>
</evidence>
<keyword evidence="2" id="KW-1185">Reference proteome</keyword>
<accession>A0ABS7YH45</accession>
<gene>
    <name evidence="1" type="ORF">LE190_20260</name>
</gene>
<dbReference type="InterPro" id="IPR001563">
    <property type="entry name" value="Peptidase_S10"/>
</dbReference>
<protein>
    <submittedName>
        <fullName evidence="1">Peptidase S10</fullName>
    </submittedName>
</protein>
<dbReference type="SUPFAM" id="SSF53474">
    <property type="entry name" value="alpha/beta-Hydrolases"/>
    <property type="match status" value="1"/>
</dbReference>
<comment type="caution">
    <text evidence="1">The sequence shown here is derived from an EMBL/GenBank/DDBJ whole genome shotgun (WGS) entry which is preliminary data.</text>
</comment>
<organism evidence="1 2">
    <name type="scientific">Massilia hydrophila</name>
    <dbReference type="NCBI Taxonomy" id="3044279"/>
    <lineage>
        <taxon>Bacteria</taxon>
        <taxon>Pseudomonadati</taxon>
        <taxon>Pseudomonadota</taxon>
        <taxon>Betaproteobacteria</taxon>
        <taxon>Burkholderiales</taxon>
        <taxon>Oxalobacteraceae</taxon>
        <taxon>Telluria group</taxon>
        <taxon>Massilia</taxon>
    </lineage>
</organism>
<dbReference type="EMBL" id="JAHYBX010000012">
    <property type="protein sequence ID" value="MCA1858246.1"/>
    <property type="molecule type" value="Genomic_DNA"/>
</dbReference>
<dbReference type="InterPro" id="IPR029058">
    <property type="entry name" value="AB_hydrolase_fold"/>
</dbReference>
<evidence type="ECO:0000313" key="2">
    <source>
        <dbReference type="Proteomes" id="UP001198602"/>
    </source>
</evidence>